<proteinExistence type="predicted"/>
<accession>A0A0C1LAX5</accession>
<dbReference type="AlphaFoldDB" id="A0A0C1LAX5"/>
<keyword evidence="3" id="KW-1185">Reference proteome</keyword>
<dbReference type="RefSeq" id="WP_039143870.1">
    <property type="nucleotide sequence ID" value="NZ_JSVC01000032.1"/>
</dbReference>
<keyword evidence="1" id="KW-0732">Signal</keyword>
<dbReference type="SUPFAM" id="SSF160574">
    <property type="entry name" value="BT0923-like"/>
    <property type="match status" value="1"/>
</dbReference>
<feature type="chain" id="PRO_5002135384" evidence="1">
    <location>
        <begin position="23"/>
        <end position="171"/>
    </location>
</feature>
<dbReference type="EMBL" id="JSVC01000032">
    <property type="protein sequence ID" value="KIC92678.1"/>
    <property type="molecule type" value="Genomic_DNA"/>
</dbReference>
<evidence type="ECO:0000256" key="1">
    <source>
        <dbReference type="SAM" id="SignalP"/>
    </source>
</evidence>
<dbReference type="Gene3D" id="3.10.450.360">
    <property type="match status" value="1"/>
</dbReference>
<evidence type="ECO:0000313" key="2">
    <source>
        <dbReference type="EMBL" id="KIC92678.1"/>
    </source>
</evidence>
<evidence type="ECO:0000313" key="3">
    <source>
        <dbReference type="Proteomes" id="UP000031408"/>
    </source>
</evidence>
<organism evidence="2 3">
    <name type="scientific">Flavihumibacter solisilvae</name>
    <dbReference type="NCBI Taxonomy" id="1349421"/>
    <lineage>
        <taxon>Bacteria</taxon>
        <taxon>Pseudomonadati</taxon>
        <taxon>Bacteroidota</taxon>
        <taxon>Chitinophagia</taxon>
        <taxon>Chitinophagales</taxon>
        <taxon>Chitinophagaceae</taxon>
        <taxon>Flavihumibacter</taxon>
    </lineage>
</organism>
<dbReference type="OrthoDB" id="678457at2"/>
<gene>
    <name evidence="2" type="ORF">OI18_21385</name>
</gene>
<dbReference type="STRING" id="1349421.OI18_21385"/>
<dbReference type="Proteomes" id="UP000031408">
    <property type="component" value="Unassembled WGS sequence"/>
</dbReference>
<sequence length="171" mass="19810">MKKLISTAIAAIFITAVPVSSAYTQPNNEQNFASDLYPAIVRPLDAEKLYADNTKAIRNFRKEFKNTTGESWYALQDGYRVKFLQNGVYNMADYNAKGKWLRTIRYYDEQGLPKDIRNAVRHEFLDFNIFLVMEMNLPQSIIYLVKIEDKTSWKTVRVSGDDIDVVESFTK</sequence>
<name>A0A0C1LAX5_9BACT</name>
<protein>
    <submittedName>
        <fullName evidence="2">Uncharacterized protein</fullName>
    </submittedName>
</protein>
<reference evidence="2 3" key="1">
    <citation type="submission" date="2014-11" db="EMBL/GenBank/DDBJ databases">
        <title>Genome sequence of Flavihumibacter solisilvae 3-3.</title>
        <authorList>
            <person name="Zhou G."/>
            <person name="Li M."/>
            <person name="Wang G."/>
        </authorList>
    </citation>
    <scope>NUCLEOTIDE SEQUENCE [LARGE SCALE GENOMIC DNA]</scope>
    <source>
        <strain evidence="2 3">3-3</strain>
    </source>
</reference>
<feature type="signal peptide" evidence="1">
    <location>
        <begin position="1"/>
        <end position="22"/>
    </location>
</feature>
<comment type="caution">
    <text evidence="2">The sequence shown here is derived from an EMBL/GenBank/DDBJ whole genome shotgun (WGS) entry which is preliminary data.</text>
</comment>